<gene>
    <name evidence="2" type="ORF">OAUR00152_LOCUS13526</name>
</gene>
<evidence type="ECO:0000313" key="2">
    <source>
        <dbReference type="EMBL" id="CAE2235164.1"/>
    </source>
</evidence>
<dbReference type="AlphaFoldDB" id="A0A7S4IP38"/>
<dbReference type="EMBL" id="HBKQ01020020">
    <property type="protein sequence ID" value="CAE2235164.1"/>
    <property type="molecule type" value="Transcribed_RNA"/>
</dbReference>
<keyword evidence="1" id="KW-1133">Transmembrane helix</keyword>
<dbReference type="CDD" id="cd06174">
    <property type="entry name" value="MFS"/>
    <property type="match status" value="1"/>
</dbReference>
<feature type="transmembrane region" description="Helical" evidence="1">
    <location>
        <begin position="174"/>
        <end position="193"/>
    </location>
</feature>
<feature type="transmembrane region" description="Helical" evidence="1">
    <location>
        <begin position="297"/>
        <end position="316"/>
    </location>
</feature>
<feature type="transmembrane region" description="Helical" evidence="1">
    <location>
        <begin position="353"/>
        <end position="375"/>
    </location>
</feature>
<accession>A0A7S4IP38</accession>
<feature type="transmembrane region" description="Helical" evidence="1">
    <location>
        <begin position="117"/>
        <end position="135"/>
    </location>
</feature>
<feature type="transmembrane region" description="Helical" evidence="1">
    <location>
        <begin position="256"/>
        <end position="277"/>
    </location>
</feature>
<dbReference type="InterPro" id="IPR011701">
    <property type="entry name" value="MFS"/>
</dbReference>
<feature type="transmembrane region" description="Helical" evidence="1">
    <location>
        <begin position="419"/>
        <end position="439"/>
    </location>
</feature>
<dbReference type="GO" id="GO:0022857">
    <property type="term" value="F:transmembrane transporter activity"/>
    <property type="evidence" value="ECO:0007669"/>
    <property type="project" value="InterPro"/>
</dbReference>
<protein>
    <recommendedName>
        <fullName evidence="3">Major facilitator superfamily (MFS) profile domain-containing protein</fullName>
    </recommendedName>
</protein>
<evidence type="ECO:0000256" key="1">
    <source>
        <dbReference type="SAM" id="Phobius"/>
    </source>
</evidence>
<proteinExistence type="predicted"/>
<name>A0A7S4IP38_9STRA</name>
<evidence type="ECO:0008006" key="3">
    <source>
        <dbReference type="Google" id="ProtNLM"/>
    </source>
</evidence>
<feature type="transmembrane region" description="Helical" evidence="1">
    <location>
        <begin position="387"/>
        <end position="407"/>
    </location>
</feature>
<dbReference type="Gene3D" id="1.20.1250.20">
    <property type="entry name" value="MFS general substrate transporter like domains"/>
    <property type="match status" value="2"/>
</dbReference>
<feature type="transmembrane region" description="Helical" evidence="1">
    <location>
        <begin position="328"/>
        <end position="347"/>
    </location>
</feature>
<dbReference type="PANTHER" id="PTHR23539:SF1">
    <property type="entry name" value="MAJOR FACILITATOR SUPERFAMILY (MFS) PROFILE DOMAIN-CONTAINING PROTEIN"/>
    <property type="match status" value="1"/>
</dbReference>
<dbReference type="InterPro" id="IPR036259">
    <property type="entry name" value="MFS_trans_sf"/>
</dbReference>
<reference evidence="2" key="1">
    <citation type="submission" date="2021-01" db="EMBL/GenBank/DDBJ databases">
        <authorList>
            <person name="Corre E."/>
            <person name="Pelletier E."/>
            <person name="Niang G."/>
            <person name="Scheremetjew M."/>
            <person name="Finn R."/>
            <person name="Kale V."/>
            <person name="Holt S."/>
            <person name="Cochrane G."/>
            <person name="Meng A."/>
            <person name="Brown T."/>
            <person name="Cohen L."/>
        </authorList>
    </citation>
    <scope>NUCLEOTIDE SEQUENCE</scope>
    <source>
        <strain evidence="2">Isolate 1302-5</strain>
    </source>
</reference>
<sequence>MFDKLHLGCLSPKVAFALVSFALGELGDGLNIFQGIYLVELGWNEGSVGAALSLMGLTALIVQTFAGDIVDKTTFDRRLFLCVAAVLTAMSASTVMFVREGNRDHHLIYFTKVVEGIASSFIGPCLAALTLASFGPDHFDAVMASNILWGHVGAVISAVLAGAAAYALYPDIKYCFLVIAFSALVAVALVPFVPQGDPLMGRGFRGAVALDEAGQLNNVDYDEDDVIQSPSKSSNKSADPLPEAASYWSVFGEKKTLVLCVTGFFFHFANANVLLVLGELMGGDNDDGSTKRSAIPLTAGAIVMAQFTMSLATLAGDRMTDLGWGRKPLFMIALLSLPIRCALIVLWKDAGDGYLVSTQILDGVGGGFFGLLHPYMVADITFGTGRFNVLMGLTASCFGLGATMSNFLGQLVVQEFGHVASLLGSLMISFIPILVFAIFMPETLGRRGHIELEPVVLSPIKKFRKSLDAGDEGEHLSIVKGVQNYEGCV</sequence>
<feature type="transmembrane region" description="Helical" evidence="1">
    <location>
        <begin position="147"/>
        <end position="168"/>
    </location>
</feature>
<organism evidence="2">
    <name type="scientific">Odontella aurita</name>
    <dbReference type="NCBI Taxonomy" id="265563"/>
    <lineage>
        <taxon>Eukaryota</taxon>
        <taxon>Sar</taxon>
        <taxon>Stramenopiles</taxon>
        <taxon>Ochrophyta</taxon>
        <taxon>Bacillariophyta</taxon>
        <taxon>Mediophyceae</taxon>
        <taxon>Biddulphiophycidae</taxon>
        <taxon>Eupodiscales</taxon>
        <taxon>Odontellaceae</taxon>
        <taxon>Odontella</taxon>
    </lineage>
</organism>
<dbReference type="SUPFAM" id="SSF103473">
    <property type="entry name" value="MFS general substrate transporter"/>
    <property type="match status" value="1"/>
</dbReference>
<feature type="transmembrane region" description="Helical" evidence="1">
    <location>
        <begin position="79"/>
        <end position="97"/>
    </location>
</feature>
<keyword evidence="1" id="KW-0812">Transmembrane</keyword>
<dbReference type="Pfam" id="PF07690">
    <property type="entry name" value="MFS_1"/>
    <property type="match status" value="1"/>
</dbReference>
<keyword evidence="1" id="KW-0472">Membrane</keyword>
<dbReference type="PANTHER" id="PTHR23539">
    <property type="entry name" value="MFS TRANSPORTER"/>
    <property type="match status" value="1"/>
</dbReference>
<feature type="transmembrane region" description="Helical" evidence="1">
    <location>
        <begin position="48"/>
        <end position="67"/>
    </location>
</feature>